<keyword evidence="14" id="KW-1185">Reference proteome</keyword>
<evidence type="ECO:0000259" key="12">
    <source>
        <dbReference type="PROSITE" id="PS51217"/>
    </source>
</evidence>
<dbReference type="InterPro" id="IPR027417">
    <property type="entry name" value="P-loop_NTPase"/>
</dbReference>
<reference evidence="13 14" key="1">
    <citation type="submission" date="2017-03" db="EMBL/GenBank/DDBJ databases">
        <authorList>
            <person name="Afonso C.L."/>
            <person name="Miller P.J."/>
            <person name="Scott M.A."/>
            <person name="Spackman E."/>
            <person name="Goraichik I."/>
            <person name="Dimitrov K.M."/>
            <person name="Suarez D.L."/>
            <person name="Swayne D.E."/>
        </authorList>
    </citation>
    <scope>NUCLEOTIDE SEQUENCE [LARGE SCALE GENOMIC DNA]</scope>
    <source>
        <strain evidence="13">SB41UT1</strain>
    </source>
</reference>
<evidence type="ECO:0000313" key="13">
    <source>
        <dbReference type="EMBL" id="SMA47199.1"/>
    </source>
</evidence>
<organism evidence="13 14">
    <name type="scientific">Parendozoicomonas haliclonae</name>
    <dbReference type="NCBI Taxonomy" id="1960125"/>
    <lineage>
        <taxon>Bacteria</taxon>
        <taxon>Pseudomonadati</taxon>
        <taxon>Pseudomonadota</taxon>
        <taxon>Gammaproteobacteria</taxon>
        <taxon>Oceanospirillales</taxon>
        <taxon>Endozoicomonadaceae</taxon>
        <taxon>Parendozoicomonas</taxon>
    </lineage>
</organism>
<dbReference type="GO" id="GO:0005524">
    <property type="term" value="F:ATP binding"/>
    <property type="evidence" value="ECO:0007669"/>
    <property type="project" value="UniProtKB-UniRule"/>
</dbReference>
<dbReference type="Pfam" id="PF00580">
    <property type="entry name" value="UvrD-helicase"/>
    <property type="match status" value="1"/>
</dbReference>
<dbReference type="SUPFAM" id="SSF52540">
    <property type="entry name" value="P-loop containing nucleoside triphosphate hydrolases"/>
    <property type="match status" value="1"/>
</dbReference>
<dbReference type="GO" id="GO:0000724">
    <property type="term" value="P:double-strand break repair via homologous recombination"/>
    <property type="evidence" value="ECO:0007669"/>
    <property type="project" value="TreeGrafter"/>
</dbReference>
<dbReference type="EC" id="5.6.2.4" evidence="8"/>
<accession>A0A1X7AKF0</accession>
<proteinExistence type="inferred from homology"/>
<gene>
    <name evidence="13" type="primary">pcrA</name>
    <name evidence="13" type="ORF">EHSB41UT_02338</name>
</gene>
<evidence type="ECO:0000256" key="9">
    <source>
        <dbReference type="ARBA" id="ARBA00048988"/>
    </source>
</evidence>
<dbReference type="PANTHER" id="PTHR11070">
    <property type="entry name" value="UVRD / RECB / PCRA DNA HELICASE FAMILY MEMBER"/>
    <property type="match status" value="1"/>
</dbReference>
<evidence type="ECO:0000256" key="7">
    <source>
        <dbReference type="ARBA" id="ARBA00034617"/>
    </source>
</evidence>
<evidence type="ECO:0000256" key="8">
    <source>
        <dbReference type="ARBA" id="ARBA00034808"/>
    </source>
</evidence>
<dbReference type="GO" id="GO:0043138">
    <property type="term" value="F:3'-5' DNA helicase activity"/>
    <property type="evidence" value="ECO:0007669"/>
    <property type="project" value="UniProtKB-EC"/>
</dbReference>
<evidence type="ECO:0000256" key="5">
    <source>
        <dbReference type="ARBA" id="ARBA00022840"/>
    </source>
</evidence>
<dbReference type="PANTHER" id="PTHR11070:SF30">
    <property type="entry name" value="F-BOX DNA HELICASE 1"/>
    <property type="match status" value="1"/>
</dbReference>
<name>A0A1X7AKF0_9GAMM</name>
<keyword evidence="6" id="KW-0413">Isomerase</keyword>
<dbReference type="AlphaFoldDB" id="A0A1X7AKF0"/>
<dbReference type="InterPro" id="IPR013986">
    <property type="entry name" value="DExx_box_DNA_helicase_dom_sf"/>
</dbReference>
<dbReference type="PROSITE" id="PS51198">
    <property type="entry name" value="UVRD_HELICASE_ATP_BIND"/>
    <property type="match status" value="1"/>
</dbReference>
<dbReference type="PROSITE" id="PS51217">
    <property type="entry name" value="UVRD_HELICASE_CTER"/>
    <property type="match status" value="1"/>
</dbReference>
<evidence type="ECO:0000259" key="11">
    <source>
        <dbReference type="PROSITE" id="PS51198"/>
    </source>
</evidence>
<evidence type="ECO:0000256" key="1">
    <source>
        <dbReference type="ARBA" id="ARBA00009922"/>
    </source>
</evidence>
<keyword evidence="3 10" id="KW-0378">Hydrolase</keyword>
<feature type="binding site" evidence="10">
    <location>
        <begin position="22"/>
        <end position="29"/>
    </location>
    <ligand>
        <name>ATP</name>
        <dbReference type="ChEBI" id="CHEBI:30616"/>
    </ligand>
</feature>
<dbReference type="InterPro" id="IPR000212">
    <property type="entry name" value="DNA_helicase_UvrD/REP"/>
</dbReference>
<sequence>MHWTDEQRAVIHHQGGHAIVTAVAGSGKTSTLVAHVLHQLEQGQDPSRMLVLMFNRSAREDFERKLAKSLTSHVRLPDIRTYHSMGLRLYQSFAKEGLLPSWHGDPLSNVRMELECWKILTRIAPASMQDSLKNNKSSWVSDMTGFIDLVKSTTRSPEQVFEEYDFDSRKKLLLEGYHAFESWRLEQGLITYADMLYQPVMLMLRQPELVKRVTNRMDLMLVDEYQDTNEVQHTLLRMIAGRRAQVMVVGDPDQTIYEFRGARPEYILRTFAEDFPNPTPYTLSYTFRYGHTLALVADHLIINNAGRTDTLCIAHSSTPETRVERVEESDHARWLVARVSELQQDGYALSDIAVLVRLWSQSVTLELALLEQGIPFNSDGEKSAFDRQEIELLMALTELAAGRFRALTVEKRYQKLWQILRFPHIGIKEQWLKGFCRQLAEREDGFGRWMMKQAEGYLDGLSDFQKTRVLERGRQLLRMEQGGDEPTARLLQRYILAVELKRWLIDSALDRDRAEEQLLAIDSFNRYLAKTKMAPAATCELIDDLQQRRKANNRNKSSAALVLTSMHKSKGLEWPVVILPSLIEKQLPCSIGDDALEPVGLEAERRLFYVAMTRAREHLILMTTPLPSAKGGSAERMPSRFMTELRDRLSCEAGEQLHKLCADTSAADERTLTIHYPRSEVLQRYIATECPDVQLVQGANLDKTELVAGLPWQKKEVTHSIFGEGIVLSETGTDFKVRFIEDGSVYDFSKKSAHLYFA</sequence>
<dbReference type="RefSeq" id="WP_087110054.1">
    <property type="nucleotide sequence ID" value="NZ_CBCSCN010000003.1"/>
</dbReference>
<keyword evidence="2 10" id="KW-0547">Nucleotide-binding</keyword>
<evidence type="ECO:0000256" key="4">
    <source>
        <dbReference type="ARBA" id="ARBA00022806"/>
    </source>
</evidence>
<comment type="catalytic activity">
    <reaction evidence="9">
        <text>ATP + H2O = ADP + phosphate + H(+)</text>
        <dbReference type="Rhea" id="RHEA:13065"/>
        <dbReference type="ChEBI" id="CHEBI:15377"/>
        <dbReference type="ChEBI" id="CHEBI:15378"/>
        <dbReference type="ChEBI" id="CHEBI:30616"/>
        <dbReference type="ChEBI" id="CHEBI:43474"/>
        <dbReference type="ChEBI" id="CHEBI:456216"/>
        <dbReference type="EC" id="5.6.2.4"/>
    </reaction>
</comment>
<dbReference type="GO" id="GO:0031297">
    <property type="term" value="P:replication fork processing"/>
    <property type="evidence" value="ECO:0007669"/>
    <property type="project" value="TreeGrafter"/>
</dbReference>
<dbReference type="EMBL" id="FWPT01000005">
    <property type="protein sequence ID" value="SMA47199.1"/>
    <property type="molecule type" value="Genomic_DNA"/>
</dbReference>
<dbReference type="GO" id="GO:0016887">
    <property type="term" value="F:ATP hydrolysis activity"/>
    <property type="evidence" value="ECO:0007669"/>
    <property type="project" value="RHEA"/>
</dbReference>
<dbReference type="Proteomes" id="UP000196573">
    <property type="component" value="Unassembled WGS sequence"/>
</dbReference>
<evidence type="ECO:0000313" key="14">
    <source>
        <dbReference type="Proteomes" id="UP000196573"/>
    </source>
</evidence>
<comment type="catalytic activity">
    <reaction evidence="7">
        <text>Couples ATP hydrolysis with the unwinding of duplex DNA by translocating in the 3'-5' direction.</text>
        <dbReference type="EC" id="5.6.2.4"/>
    </reaction>
</comment>
<dbReference type="Gene3D" id="3.40.50.300">
    <property type="entry name" value="P-loop containing nucleotide triphosphate hydrolases"/>
    <property type="match status" value="2"/>
</dbReference>
<dbReference type="InterPro" id="IPR014016">
    <property type="entry name" value="UvrD-like_ATP-bd"/>
</dbReference>
<protein>
    <recommendedName>
        <fullName evidence="8">DNA 3'-5' helicase</fullName>
        <ecNumber evidence="8">5.6.2.4</ecNumber>
    </recommendedName>
</protein>
<dbReference type="Pfam" id="PF13361">
    <property type="entry name" value="UvrD_C"/>
    <property type="match status" value="1"/>
</dbReference>
<dbReference type="InterPro" id="IPR014017">
    <property type="entry name" value="DNA_helicase_UvrD-like_C"/>
</dbReference>
<dbReference type="CDD" id="cd17932">
    <property type="entry name" value="DEXQc_UvrD"/>
    <property type="match status" value="1"/>
</dbReference>
<evidence type="ECO:0000256" key="3">
    <source>
        <dbReference type="ARBA" id="ARBA00022801"/>
    </source>
</evidence>
<dbReference type="Gene3D" id="1.10.486.10">
    <property type="entry name" value="PCRA, domain 4"/>
    <property type="match status" value="1"/>
</dbReference>
<dbReference type="GO" id="GO:0003677">
    <property type="term" value="F:DNA binding"/>
    <property type="evidence" value="ECO:0007669"/>
    <property type="project" value="InterPro"/>
</dbReference>
<keyword evidence="5 10" id="KW-0067">ATP-binding</keyword>
<dbReference type="OrthoDB" id="9806690at2"/>
<keyword evidence="4 10" id="KW-0347">Helicase</keyword>
<feature type="domain" description="UvrD-like helicase ATP-binding" evidence="11">
    <location>
        <begin position="1"/>
        <end position="290"/>
    </location>
</feature>
<dbReference type="Gene3D" id="1.10.10.160">
    <property type="match status" value="1"/>
</dbReference>
<evidence type="ECO:0000256" key="2">
    <source>
        <dbReference type="ARBA" id="ARBA00022741"/>
    </source>
</evidence>
<comment type="similarity">
    <text evidence="1">Belongs to the helicase family. UvrD subfamily.</text>
</comment>
<evidence type="ECO:0000256" key="10">
    <source>
        <dbReference type="PROSITE-ProRule" id="PRU00560"/>
    </source>
</evidence>
<feature type="domain" description="UvrD-like helicase C-terminal" evidence="12">
    <location>
        <begin position="291"/>
        <end position="571"/>
    </location>
</feature>
<evidence type="ECO:0000256" key="6">
    <source>
        <dbReference type="ARBA" id="ARBA00023235"/>
    </source>
</evidence>